<protein>
    <submittedName>
        <fullName evidence="3">Extracellular solute-binding protein</fullName>
    </submittedName>
</protein>
<evidence type="ECO:0000256" key="2">
    <source>
        <dbReference type="SAM" id="SignalP"/>
    </source>
</evidence>
<dbReference type="PANTHER" id="PTHR30006:SF2">
    <property type="entry name" value="ABC TRANSPORTER SUBSTRATE-BINDING PROTEIN"/>
    <property type="match status" value="1"/>
</dbReference>
<dbReference type="GO" id="GO:0030975">
    <property type="term" value="F:thiamine binding"/>
    <property type="evidence" value="ECO:0007669"/>
    <property type="project" value="TreeGrafter"/>
</dbReference>
<dbReference type="SUPFAM" id="SSF53850">
    <property type="entry name" value="Periplasmic binding protein-like II"/>
    <property type="match status" value="1"/>
</dbReference>
<reference evidence="3" key="1">
    <citation type="submission" date="2016-04" db="EMBL/GenBank/DDBJ databases">
        <authorList>
            <person name="Evans L.H."/>
            <person name="Alamgir A."/>
            <person name="Owens N."/>
            <person name="Weber N.D."/>
            <person name="Virtaneva K."/>
            <person name="Barbian K."/>
            <person name="Babar A."/>
            <person name="Rosenke K."/>
        </authorList>
    </citation>
    <scope>NUCLEOTIDE SEQUENCE</scope>
    <source>
        <strain evidence="3">86</strain>
    </source>
</reference>
<dbReference type="GO" id="GO:0015888">
    <property type="term" value="P:thiamine transport"/>
    <property type="evidence" value="ECO:0007669"/>
    <property type="project" value="TreeGrafter"/>
</dbReference>
<evidence type="ECO:0000313" key="3">
    <source>
        <dbReference type="EMBL" id="SBV91972.1"/>
    </source>
</evidence>
<evidence type="ECO:0000256" key="1">
    <source>
        <dbReference type="ARBA" id="ARBA00022729"/>
    </source>
</evidence>
<dbReference type="EMBL" id="FLUQ01000001">
    <property type="protein sequence ID" value="SBV91972.1"/>
    <property type="molecule type" value="Genomic_DNA"/>
</dbReference>
<dbReference type="Pfam" id="PF13343">
    <property type="entry name" value="SBP_bac_6"/>
    <property type="match status" value="1"/>
</dbReference>
<accession>A0A212IXP6</accession>
<feature type="chain" id="PRO_5012578007" evidence="2">
    <location>
        <begin position="33"/>
        <end position="341"/>
    </location>
</feature>
<dbReference type="PANTHER" id="PTHR30006">
    <property type="entry name" value="THIAMINE-BINDING PERIPLASMIC PROTEIN-RELATED"/>
    <property type="match status" value="1"/>
</dbReference>
<keyword evidence="1 2" id="KW-0732">Signal</keyword>
<dbReference type="AlphaFoldDB" id="A0A212IXP6"/>
<dbReference type="PIRSF" id="PIRSF002825">
    <property type="entry name" value="CfbpA"/>
    <property type="match status" value="1"/>
</dbReference>
<dbReference type="Gene3D" id="3.40.190.10">
    <property type="entry name" value="Periplasmic binding protein-like II"/>
    <property type="match status" value="2"/>
</dbReference>
<dbReference type="GO" id="GO:0030288">
    <property type="term" value="C:outer membrane-bounded periplasmic space"/>
    <property type="evidence" value="ECO:0007669"/>
    <property type="project" value="TreeGrafter"/>
</dbReference>
<dbReference type="InterPro" id="IPR026045">
    <property type="entry name" value="Ferric-bd"/>
</dbReference>
<feature type="signal peptide" evidence="2">
    <location>
        <begin position="1"/>
        <end position="32"/>
    </location>
</feature>
<dbReference type="GO" id="GO:0030976">
    <property type="term" value="F:thiamine pyrophosphate binding"/>
    <property type="evidence" value="ECO:0007669"/>
    <property type="project" value="TreeGrafter"/>
</dbReference>
<name>A0A212IXP6_9DELT</name>
<gene>
    <name evidence="3" type="ORF">KL86DPRO_10281</name>
</gene>
<organism evidence="3">
    <name type="scientific">uncultured delta proteobacterium</name>
    <dbReference type="NCBI Taxonomy" id="34034"/>
    <lineage>
        <taxon>Bacteria</taxon>
        <taxon>Deltaproteobacteria</taxon>
        <taxon>environmental samples</taxon>
    </lineage>
</organism>
<proteinExistence type="predicted"/>
<sequence length="341" mass="37167">MHYTRCHAPLSILGFIALFLCLAAVSAPAVHAATKLTVYTAVEPELLPRYLKDFTAQNPDISIAWVRDSAGPIGARLLAEKDAPKADVVFGLALSSLLPLAEHGVLEPYRPKGIEALSPGMYDAANPPLWVGINSWGSAICVNTRELEKKGLPEPASWKDLTDPKYKDAIATASPVTSSTMYMNVSSWLQSMGEDRAWDFMQELHKNVRMYTHSGCKPAQMAAQGEVPIGLASAACAQPYIERKAPIKLIIPSEGTGWDLEASALVKGGKNREAAQKLLDFCTSVEVAKVALEKAYIPAREDCQTAETKKAREAFLPSNPLESAAMRKQVLDKWRGLFESR</sequence>
<dbReference type="CDD" id="cd13544">
    <property type="entry name" value="PBP2_Fbp_like_1"/>
    <property type="match status" value="1"/>
</dbReference>